<dbReference type="OrthoDB" id="1577640at2759"/>
<reference evidence="2" key="1">
    <citation type="journal article" date="2015" name="Genome Announc.">
        <title>Genome sequence of the AIDS-associated pathogen Penicillium marneffei (ATCC18224) and its near taxonomic relative Talaromyces stipitatus (ATCC10500).</title>
        <authorList>
            <person name="Nierman W.C."/>
            <person name="Fedorova-Abrams N.D."/>
            <person name="Andrianopoulos A."/>
        </authorList>
    </citation>
    <scope>NUCLEOTIDE SEQUENCE [LARGE SCALE GENOMIC DNA]</scope>
    <source>
        <strain evidence="2">ATCC 10500 / CBS 375.48 / QM 6759 / NRRL 1006</strain>
    </source>
</reference>
<gene>
    <name evidence="1" type="ORF">TSTA_045990</name>
</gene>
<evidence type="ECO:0000313" key="1">
    <source>
        <dbReference type="EMBL" id="EED15144.1"/>
    </source>
</evidence>
<keyword evidence="2" id="KW-1185">Reference proteome</keyword>
<dbReference type="SUPFAM" id="SSF48403">
    <property type="entry name" value="Ankyrin repeat"/>
    <property type="match status" value="1"/>
</dbReference>
<dbReference type="AlphaFoldDB" id="B8MJE4"/>
<dbReference type="VEuPathDB" id="FungiDB:TSTA_045990"/>
<evidence type="ECO:0000313" key="2">
    <source>
        <dbReference type="Proteomes" id="UP000001745"/>
    </source>
</evidence>
<accession>B8MJE4</accession>
<dbReference type="STRING" id="441959.B8MJE4"/>
<dbReference type="HOGENOM" id="CLU_1195562_0_0_1"/>
<dbReference type="EMBL" id="EQ962657">
    <property type="protein sequence ID" value="EED15144.1"/>
    <property type="molecule type" value="Genomic_DNA"/>
</dbReference>
<dbReference type="Gene3D" id="1.25.40.20">
    <property type="entry name" value="Ankyrin repeat-containing domain"/>
    <property type="match status" value="2"/>
</dbReference>
<dbReference type="InParanoid" id="B8MJE4"/>
<dbReference type="PhylomeDB" id="B8MJE4"/>
<dbReference type="GeneID" id="8107586"/>
<dbReference type="PANTHER" id="PTHR24198:SF165">
    <property type="entry name" value="ANKYRIN REPEAT-CONTAINING PROTEIN-RELATED"/>
    <property type="match status" value="1"/>
</dbReference>
<name>B8MJE4_TALSN</name>
<protein>
    <submittedName>
        <fullName evidence="1">Uncharacterized protein</fullName>
    </submittedName>
</protein>
<dbReference type="Proteomes" id="UP000001745">
    <property type="component" value="Unassembled WGS sequence"/>
</dbReference>
<dbReference type="PANTHER" id="PTHR24198">
    <property type="entry name" value="ANKYRIN REPEAT AND PROTEIN KINASE DOMAIN-CONTAINING PROTEIN"/>
    <property type="match status" value="1"/>
</dbReference>
<proteinExistence type="predicted"/>
<organism evidence="1 2">
    <name type="scientific">Talaromyces stipitatus (strain ATCC 10500 / CBS 375.48 / QM 6759 / NRRL 1006)</name>
    <name type="common">Penicillium stipitatum</name>
    <dbReference type="NCBI Taxonomy" id="441959"/>
    <lineage>
        <taxon>Eukaryota</taxon>
        <taxon>Fungi</taxon>
        <taxon>Dikarya</taxon>
        <taxon>Ascomycota</taxon>
        <taxon>Pezizomycotina</taxon>
        <taxon>Eurotiomycetes</taxon>
        <taxon>Eurotiomycetidae</taxon>
        <taxon>Eurotiales</taxon>
        <taxon>Trichocomaceae</taxon>
        <taxon>Talaromyces</taxon>
        <taxon>Talaromyces sect. Talaromyces</taxon>
    </lineage>
</organism>
<dbReference type="RefSeq" id="XP_002485097.1">
    <property type="nucleotide sequence ID" value="XM_002485052.1"/>
</dbReference>
<sequence>MGPKITSGRYGSVLPTAPFAGEIDAINILLKKGAEVNKVLKAGRHGTALIAAAPKSKNVDAVKLRIEQGAVVDLEANSGYYVSALAVAAISAVPKYPALRTLSESEQSLKAGLYGSALEAATWRGDWELVEELITKVVDVNLRSKTGKYGSPLAVVASMGRIQVVSVLLKAGAIISLRLDHGNYPTYPTALQAAHAAHKEEQISVVKKLIEDAMTMFQKAIEREEMSSQSED</sequence>
<dbReference type="InterPro" id="IPR036770">
    <property type="entry name" value="Ankyrin_rpt-contain_sf"/>
</dbReference>